<feature type="transmembrane region" description="Helical" evidence="1">
    <location>
        <begin position="70"/>
        <end position="90"/>
    </location>
</feature>
<proteinExistence type="predicted"/>
<evidence type="ECO:0000256" key="1">
    <source>
        <dbReference type="SAM" id="Phobius"/>
    </source>
</evidence>
<sequence>KDATIVSNILGRFATDGNGTAILRWGYAYLKAYTCIALKGAFIGVRKLFLPQLLFRDKATAYNHEELNRLVFSLYACALRIFCLQVSAIISSPNRFHSFYNYR</sequence>
<accession>A0A0S3R7S3</accession>
<dbReference type="AlphaFoldDB" id="A0A0S3R7S3"/>
<dbReference type="Proteomes" id="UP000291084">
    <property type="component" value="Chromosome 1"/>
</dbReference>
<feature type="non-terminal residue" evidence="2">
    <location>
        <position position="1"/>
    </location>
</feature>
<dbReference type="EMBL" id="AP015034">
    <property type="protein sequence ID" value="BAT76661.1"/>
    <property type="molecule type" value="Genomic_DNA"/>
</dbReference>
<keyword evidence="1" id="KW-0812">Transmembrane</keyword>
<feature type="transmembrane region" description="Helical" evidence="1">
    <location>
        <begin position="28"/>
        <end position="49"/>
    </location>
</feature>
<keyword evidence="3" id="KW-1185">Reference proteome</keyword>
<gene>
    <name evidence="2" type="primary">Vigan.01G469900</name>
    <name evidence="2" type="ORF">VIGAN_01469900</name>
</gene>
<organism evidence="2 3">
    <name type="scientific">Vigna angularis var. angularis</name>
    <dbReference type="NCBI Taxonomy" id="157739"/>
    <lineage>
        <taxon>Eukaryota</taxon>
        <taxon>Viridiplantae</taxon>
        <taxon>Streptophyta</taxon>
        <taxon>Embryophyta</taxon>
        <taxon>Tracheophyta</taxon>
        <taxon>Spermatophyta</taxon>
        <taxon>Magnoliopsida</taxon>
        <taxon>eudicotyledons</taxon>
        <taxon>Gunneridae</taxon>
        <taxon>Pentapetalae</taxon>
        <taxon>rosids</taxon>
        <taxon>fabids</taxon>
        <taxon>Fabales</taxon>
        <taxon>Fabaceae</taxon>
        <taxon>Papilionoideae</taxon>
        <taxon>50 kb inversion clade</taxon>
        <taxon>NPAAA clade</taxon>
        <taxon>indigoferoid/millettioid clade</taxon>
        <taxon>Phaseoleae</taxon>
        <taxon>Vigna</taxon>
    </lineage>
</organism>
<keyword evidence="1" id="KW-0472">Membrane</keyword>
<keyword evidence="1" id="KW-1133">Transmembrane helix</keyword>
<name>A0A0S3R7S3_PHAAN</name>
<evidence type="ECO:0000313" key="2">
    <source>
        <dbReference type="EMBL" id="BAT76661.1"/>
    </source>
</evidence>
<protein>
    <submittedName>
        <fullName evidence="2">Uncharacterized protein</fullName>
    </submittedName>
</protein>
<evidence type="ECO:0000313" key="3">
    <source>
        <dbReference type="Proteomes" id="UP000291084"/>
    </source>
</evidence>
<reference evidence="2 3" key="1">
    <citation type="journal article" date="2015" name="Sci. Rep.">
        <title>The power of single molecule real-time sequencing technology in the de novo assembly of a eukaryotic genome.</title>
        <authorList>
            <person name="Sakai H."/>
            <person name="Naito K."/>
            <person name="Ogiso-Tanaka E."/>
            <person name="Takahashi Y."/>
            <person name="Iseki K."/>
            <person name="Muto C."/>
            <person name="Satou K."/>
            <person name="Teruya K."/>
            <person name="Shiroma A."/>
            <person name="Shimoji M."/>
            <person name="Hirano T."/>
            <person name="Itoh T."/>
            <person name="Kaga A."/>
            <person name="Tomooka N."/>
        </authorList>
    </citation>
    <scope>NUCLEOTIDE SEQUENCE [LARGE SCALE GENOMIC DNA]</scope>
    <source>
        <strain evidence="3">cv. Shumari</strain>
    </source>
</reference>